<proteinExistence type="predicted"/>
<dbReference type="Proteomes" id="UP001160390">
    <property type="component" value="Unassembled WGS sequence"/>
</dbReference>
<keyword evidence="3" id="KW-1185">Reference proteome</keyword>
<evidence type="ECO:0000313" key="2">
    <source>
        <dbReference type="EMBL" id="CAI6092345.1"/>
    </source>
</evidence>
<dbReference type="InterPro" id="IPR052400">
    <property type="entry name" value="Zn2-C6_fungal_TF"/>
</dbReference>
<sequence length="380" mass="42900">MDDDAFHVHDGASRGSRCFCRPVQRRSHTKSRKGCGNSLPSSSATVPRKRGRPMKAWTLSLSTVPAAQADTSPTEPCPALPQLNVEDLQLYHHYMTRASLAQGDDVLWHDKVPLLSFEHHYVLHLMLALSALHQAWQRPVDANKLMGCAEAHHAKGLREVTELLPRIDKTNCSALYVATVLIFSYTLARSPTSKAHPRVDTERAEITWLTLFRGIRFTIESMGMPAIFSGYLGPFPRENTTPVPPARVAQGYIPWEEPLADLARLLPVMPDAGLEILYEGLVDCFQEVYGTRLQPESITNGKTHIVLRWLWIIEDDFIHQVGQGHPGALILLAHFAVLLQTVDCFWYTTGWASRVLDDVVQNLPDNYTRWISWPREHLMM</sequence>
<accession>A0AA35M901</accession>
<organism evidence="2 3">
    <name type="scientific">Clonostachys chloroleuca</name>
    <dbReference type="NCBI Taxonomy" id="1926264"/>
    <lineage>
        <taxon>Eukaryota</taxon>
        <taxon>Fungi</taxon>
        <taxon>Dikarya</taxon>
        <taxon>Ascomycota</taxon>
        <taxon>Pezizomycotina</taxon>
        <taxon>Sordariomycetes</taxon>
        <taxon>Hypocreomycetidae</taxon>
        <taxon>Hypocreales</taxon>
        <taxon>Bionectriaceae</taxon>
        <taxon>Clonostachys</taxon>
    </lineage>
</organism>
<gene>
    <name evidence="2" type="ORF">CCHLO57077_00016623</name>
</gene>
<name>A0AA35M901_9HYPO</name>
<dbReference type="EMBL" id="CABFNP030001199">
    <property type="protein sequence ID" value="CAI6092345.1"/>
    <property type="molecule type" value="Genomic_DNA"/>
</dbReference>
<feature type="region of interest" description="Disordered" evidence="1">
    <location>
        <begin position="28"/>
        <end position="51"/>
    </location>
</feature>
<dbReference type="GO" id="GO:0000981">
    <property type="term" value="F:DNA-binding transcription factor activity, RNA polymerase II-specific"/>
    <property type="evidence" value="ECO:0007669"/>
    <property type="project" value="TreeGrafter"/>
</dbReference>
<protein>
    <recommendedName>
        <fullName evidence="4">Sterol uptake control protein 2</fullName>
    </recommendedName>
</protein>
<comment type="caution">
    <text evidence="2">The sequence shown here is derived from an EMBL/GenBank/DDBJ whole genome shotgun (WGS) entry which is preliminary data.</text>
</comment>
<dbReference type="AlphaFoldDB" id="A0AA35M901"/>
<dbReference type="PANTHER" id="PTHR47657">
    <property type="entry name" value="STEROL REGULATORY ELEMENT-BINDING PROTEIN ECM22"/>
    <property type="match status" value="1"/>
</dbReference>
<evidence type="ECO:0008006" key="4">
    <source>
        <dbReference type="Google" id="ProtNLM"/>
    </source>
</evidence>
<reference evidence="2" key="1">
    <citation type="submission" date="2023-01" db="EMBL/GenBank/DDBJ databases">
        <authorList>
            <person name="Piombo E."/>
        </authorList>
    </citation>
    <scope>NUCLEOTIDE SEQUENCE</scope>
</reference>
<dbReference type="PANTHER" id="PTHR47657:SF13">
    <property type="entry name" value="ZN(2)-C6 FUNGAL-TYPE DOMAIN-CONTAINING PROTEIN-RELATED"/>
    <property type="match status" value="1"/>
</dbReference>
<evidence type="ECO:0000313" key="3">
    <source>
        <dbReference type="Proteomes" id="UP001160390"/>
    </source>
</evidence>
<evidence type="ECO:0000256" key="1">
    <source>
        <dbReference type="SAM" id="MobiDB-lite"/>
    </source>
</evidence>